<dbReference type="FunFam" id="1.20.200.10:FF:000003">
    <property type="entry name" value="Histidine ammonia-lyase"/>
    <property type="match status" value="1"/>
</dbReference>
<evidence type="ECO:0000256" key="1">
    <source>
        <dbReference type="ARBA" id="ARBA00005113"/>
    </source>
</evidence>
<evidence type="ECO:0000256" key="3">
    <source>
        <dbReference type="ARBA" id="ARBA00012994"/>
    </source>
</evidence>
<dbReference type="OrthoDB" id="10051290at2759"/>
<evidence type="ECO:0000313" key="7">
    <source>
        <dbReference type="Proteomes" id="UP000038040"/>
    </source>
</evidence>
<comment type="similarity">
    <text evidence="2">Belongs to the PAL/histidase family.</text>
</comment>
<name>A0A158Q5T4_DRAME</name>
<dbReference type="InterPro" id="IPR022313">
    <property type="entry name" value="Phe/His_NH3-lyase_AS"/>
</dbReference>
<dbReference type="Pfam" id="PF00221">
    <property type="entry name" value="Lyase_aromatic"/>
    <property type="match status" value="1"/>
</dbReference>
<keyword evidence="5" id="KW-0456">Lyase</keyword>
<evidence type="ECO:0000313" key="6">
    <source>
        <dbReference type="EMBL" id="VDN52310.1"/>
    </source>
</evidence>
<evidence type="ECO:0000313" key="8">
    <source>
        <dbReference type="Proteomes" id="UP000274756"/>
    </source>
</evidence>
<evidence type="ECO:0000256" key="5">
    <source>
        <dbReference type="ARBA" id="ARBA00023239"/>
    </source>
</evidence>
<dbReference type="EMBL" id="UYYG01000053">
    <property type="protein sequence ID" value="VDN52310.1"/>
    <property type="molecule type" value="Genomic_DNA"/>
</dbReference>
<organism evidence="7 9">
    <name type="scientific">Dracunculus medinensis</name>
    <name type="common">Guinea worm</name>
    <dbReference type="NCBI Taxonomy" id="318479"/>
    <lineage>
        <taxon>Eukaryota</taxon>
        <taxon>Metazoa</taxon>
        <taxon>Ecdysozoa</taxon>
        <taxon>Nematoda</taxon>
        <taxon>Chromadorea</taxon>
        <taxon>Rhabditida</taxon>
        <taxon>Spirurina</taxon>
        <taxon>Dracunculoidea</taxon>
        <taxon>Dracunculidae</taxon>
        <taxon>Dracunculus</taxon>
    </lineage>
</organism>
<accession>A0A158Q5T4</accession>
<dbReference type="InterPro" id="IPR001106">
    <property type="entry name" value="Aromatic_Lyase"/>
</dbReference>
<comment type="pathway">
    <text evidence="1">Amino-acid degradation; L-histidine degradation into L-glutamate; N-formimidoyl-L-glutamate from L-histidine: step 1/3.</text>
</comment>
<protein>
    <recommendedName>
        <fullName evidence="4">Histidine ammonia-lyase</fullName>
        <ecNumber evidence="3">4.3.1.3</ecNumber>
    </recommendedName>
</protein>
<dbReference type="Gene3D" id="1.20.200.10">
    <property type="entry name" value="Fumarase/aspartase (Central domain)"/>
    <property type="match status" value="1"/>
</dbReference>
<dbReference type="PROSITE" id="PS00488">
    <property type="entry name" value="PAL_HISTIDASE"/>
    <property type="match status" value="1"/>
</dbReference>
<evidence type="ECO:0000256" key="4">
    <source>
        <dbReference type="ARBA" id="ARBA00017271"/>
    </source>
</evidence>
<dbReference type="GO" id="GO:0004397">
    <property type="term" value="F:histidine ammonia-lyase activity"/>
    <property type="evidence" value="ECO:0007669"/>
    <property type="project" value="UniProtKB-EC"/>
</dbReference>
<dbReference type="WBParaSite" id="DME_0000820701-mRNA-1">
    <property type="protein sequence ID" value="DME_0000820701-mRNA-1"/>
    <property type="gene ID" value="DME_0000820701"/>
</dbReference>
<keyword evidence="8" id="KW-1185">Reference proteome</keyword>
<dbReference type="AlphaFoldDB" id="A0A158Q5T4"/>
<reference evidence="9" key="1">
    <citation type="submission" date="2016-04" db="UniProtKB">
        <authorList>
            <consortium name="WormBaseParasite"/>
        </authorList>
    </citation>
    <scope>IDENTIFICATION</scope>
</reference>
<dbReference type="STRING" id="318479.A0A158Q5T4"/>
<dbReference type="EC" id="4.3.1.3" evidence="3"/>
<sequence>MRLQVQIREECILVEYDENDDINTIALKAMEKFSKLKPQLLNDLEMKNGYREIRHNNTLLDPHDRVTSVLRDFDLIVIYLSYSFYEDDFRYIEPNIKSTEVLILDGNSLKTTDLVKCERGECILELSQEAKERIIKSQKLLEKIVEEKSIVYGISTGFGTFSTIGVPSDNLKLLQLNLIRSHASGYGKPLSPTLTRTMLALRINVLAKGHSGISLENLQKMIDAFNAFCVSYVPEQGTVGCSGDLCPLAHLALGLIGEGKMWSPKTGWNDASVVLAKNNLKILAVERANQIAKQADVIAALSLDVLRGTNKAFDEDIHNVRPHKGQIESAKRLRALLNSDMYPSQIAESHKNCFKVQDAYTLRCIPQVHGIVHDTIEFARSILNVEINSATDNPLIFPDKGKIISGGNFHGEYPAKVLDYLAIAIHEIAQMSERRLERLVNNHLSGLPTFLSPDGGLNCGFMVVQLCAASLVSENKVLCHPSSADSIPTSCNQEDHVSMGGFAARKALKVVEHVEAVLAIELIAACQGLEFLSPLTTTKPLEKVYKLVRSVIP</sequence>
<dbReference type="CDD" id="cd00332">
    <property type="entry name" value="PAL-HAL"/>
    <property type="match status" value="1"/>
</dbReference>
<dbReference type="PANTHER" id="PTHR10362">
    <property type="entry name" value="HISTIDINE AMMONIA-LYASE"/>
    <property type="match status" value="1"/>
</dbReference>
<gene>
    <name evidence="6" type="ORF">DME_LOCUS2283</name>
</gene>
<dbReference type="Proteomes" id="UP000038040">
    <property type="component" value="Unplaced"/>
</dbReference>
<reference evidence="6 8" key="2">
    <citation type="submission" date="2018-11" db="EMBL/GenBank/DDBJ databases">
        <authorList>
            <consortium name="Pathogen Informatics"/>
        </authorList>
    </citation>
    <scope>NUCLEOTIDE SEQUENCE [LARGE SCALE GENOMIC DNA]</scope>
</reference>
<evidence type="ECO:0000313" key="9">
    <source>
        <dbReference type="WBParaSite" id="DME_0000820701-mRNA-1"/>
    </source>
</evidence>
<dbReference type="Proteomes" id="UP000274756">
    <property type="component" value="Unassembled WGS sequence"/>
</dbReference>
<dbReference type="SUPFAM" id="SSF48557">
    <property type="entry name" value="L-aspartase-like"/>
    <property type="match status" value="1"/>
</dbReference>
<proteinExistence type="inferred from homology"/>
<evidence type="ECO:0000256" key="2">
    <source>
        <dbReference type="ARBA" id="ARBA00007238"/>
    </source>
</evidence>
<dbReference type="InterPro" id="IPR008948">
    <property type="entry name" value="L-Aspartase-like"/>
</dbReference>